<gene>
    <name evidence="3" type="ORF">SADUNF_Sadunf17G0137000</name>
</gene>
<accession>A0A835J916</accession>
<evidence type="ECO:0000256" key="1">
    <source>
        <dbReference type="ARBA" id="ARBA00009414"/>
    </source>
</evidence>
<evidence type="ECO:0000259" key="2">
    <source>
        <dbReference type="Pfam" id="PF02893"/>
    </source>
</evidence>
<dbReference type="InterPro" id="IPR011993">
    <property type="entry name" value="PH-like_dom_sf"/>
</dbReference>
<dbReference type="AlphaFoldDB" id="A0A835J916"/>
<comment type="caution">
    <text evidence="3">The sequence shown here is derived from an EMBL/GenBank/DDBJ whole genome shotgun (WGS) entry which is preliminary data.</text>
</comment>
<dbReference type="Proteomes" id="UP000657918">
    <property type="component" value="Unassembled WGS sequence"/>
</dbReference>
<dbReference type="EMBL" id="JADGMS010000017">
    <property type="protein sequence ID" value="KAF9664254.1"/>
    <property type="molecule type" value="Genomic_DNA"/>
</dbReference>
<evidence type="ECO:0000313" key="3">
    <source>
        <dbReference type="EMBL" id="KAF9664254.1"/>
    </source>
</evidence>
<name>A0A835J916_9ROSI</name>
<feature type="domain" description="GRAM" evidence="2">
    <location>
        <begin position="126"/>
        <end position="239"/>
    </location>
</feature>
<dbReference type="InterPro" id="IPR004182">
    <property type="entry name" value="GRAM"/>
</dbReference>
<dbReference type="Pfam" id="PF02893">
    <property type="entry name" value="GRAM"/>
    <property type="match status" value="1"/>
</dbReference>
<proteinExistence type="inferred from homology"/>
<reference evidence="3 4" key="1">
    <citation type="submission" date="2020-10" db="EMBL/GenBank/DDBJ databases">
        <title>Plant Genome Project.</title>
        <authorList>
            <person name="Zhang R.-G."/>
        </authorList>
    </citation>
    <scope>NUCLEOTIDE SEQUENCE [LARGE SCALE GENOMIC DNA]</scope>
    <source>
        <strain evidence="3">FAFU-HL-1</strain>
        <tissue evidence="3">Leaf</tissue>
    </source>
</reference>
<dbReference type="PANTHER" id="PTHR31969">
    <property type="entry name" value="GEM-LIKE PROTEIN 2"/>
    <property type="match status" value="1"/>
</dbReference>
<dbReference type="InterPro" id="IPR037848">
    <property type="entry name" value="GEM-like"/>
</dbReference>
<dbReference type="Gene3D" id="2.30.29.30">
    <property type="entry name" value="Pleckstrin-homology domain (PH domain)/Phosphotyrosine-binding domain (PTB)"/>
    <property type="match status" value="1"/>
</dbReference>
<comment type="similarity">
    <text evidence="1">Belongs to the GEM family.</text>
</comment>
<protein>
    <recommendedName>
        <fullName evidence="2">GRAM domain-containing protein</fullName>
    </recommendedName>
</protein>
<dbReference type="OrthoDB" id="825428at2759"/>
<evidence type="ECO:0000313" key="4">
    <source>
        <dbReference type="Proteomes" id="UP000657918"/>
    </source>
</evidence>
<organism evidence="3 4">
    <name type="scientific">Salix dunnii</name>
    <dbReference type="NCBI Taxonomy" id="1413687"/>
    <lineage>
        <taxon>Eukaryota</taxon>
        <taxon>Viridiplantae</taxon>
        <taxon>Streptophyta</taxon>
        <taxon>Embryophyta</taxon>
        <taxon>Tracheophyta</taxon>
        <taxon>Spermatophyta</taxon>
        <taxon>Magnoliopsida</taxon>
        <taxon>eudicotyledons</taxon>
        <taxon>Gunneridae</taxon>
        <taxon>Pentapetalae</taxon>
        <taxon>rosids</taxon>
        <taxon>fabids</taxon>
        <taxon>Malpighiales</taxon>
        <taxon>Salicaceae</taxon>
        <taxon>Saliceae</taxon>
        <taxon>Salix</taxon>
    </lineage>
</organism>
<keyword evidence="4" id="KW-1185">Reference proteome</keyword>
<sequence>MVESCMQKKPDSLKFDIHGQFKIPLRSIRRERNFGDPHQKIIKIRTEDNSEFLFIDFLRYEKALHNLETTMLQRNEMSHRKIPRPYYQQTGTPSSSNYPVRSAGFLDTMKFEAKKIKKGGRRNIFLEKFDARAGEKLLKASHCFMSTETGTVAGLLFISTEKIAFCSQRSITFNFPILEHNETVEQFEIPLRNIRASNFGDPHQKIIKIRTEDNSEFLFIDFLRYEKARQNFETAMRKLYRS</sequence>